<accession>A0ABX3G6W2</accession>
<comment type="caution">
    <text evidence="2">The sequence shown here is derived from an EMBL/GenBank/DDBJ whole genome shotgun (WGS) entry which is preliminary data.</text>
</comment>
<evidence type="ECO:0000313" key="3">
    <source>
        <dbReference type="Proteomes" id="UP000187151"/>
    </source>
</evidence>
<evidence type="ECO:0000256" key="1">
    <source>
        <dbReference type="SAM" id="MobiDB-lite"/>
    </source>
</evidence>
<sequence>MSDAATSASTAPDADQLDAPCRTLAEAADAVGEAARYASGLAFGARLPAAALARGGRSRRGWRTLLRTLTDPAGLGWAARGRGAARAGRLAGVLAGRESLAISIAVCGLKARIRAVSAGRPELLEDPGTAAVLRAVEAGRQAEAVRLFRGIMRERGAEHAFSLLAPSFADILAWNALTDANPFNDHAGWQVATGRAEPARPLLGLGAALWAFCDSGPGLPARPPSGPAPERGPVRRRVTDRPPQRPRPLRPAPRPQGAGLQGHAAALRTHAVRLRRAAAWTPGWHGETEALRAEVENLADRCATAAGGLALAAAQLQGPGRDRVRPDLRHE</sequence>
<feature type="region of interest" description="Disordered" evidence="1">
    <location>
        <begin position="218"/>
        <end position="263"/>
    </location>
</feature>
<dbReference type="Proteomes" id="UP000187151">
    <property type="component" value="Unassembled WGS sequence"/>
</dbReference>
<reference evidence="2 3" key="1">
    <citation type="submission" date="2016-01" db="EMBL/GenBank/DDBJ databases">
        <title>Streptomyces amritsarensis strain MTCC 11845 genome sequencing and assembly.</title>
        <authorList>
            <person name="Sharma D."/>
            <person name="Nair G.R."/>
            <person name="Kaur G."/>
            <person name="Manhas R.K."/>
            <person name="Mayilraj S."/>
        </authorList>
    </citation>
    <scope>NUCLEOTIDE SEQUENCE [LARGE SCALE GENOMIC DNA]</scope>
    <source>
        <strain evidence="2 3">MTCC 11845</strain>
    </source>
</reference>
<gene>
    <name evidence="2" type="ORF">AVW11_06910</name>
</gene>
<protein>
    <submittedName>
        <fullName evidence="2">Uncharacterized protein</fullName>
    </submittedName>
</protein>
<proteinExistence type="predicted"/>
<name>A0ABX3G6W2_9ACTN</name>
<evidence type="ECO:0000313" key="2">
    <source>
        <dbReference type="EMBL" id="OLZ71128.1"/>
    </source>
</evidence>
<feature type="compositionally biased region" description="Pro residues" evidence="1">
    <location>
        <begin position="245"/>
        <end position="254"/>
    </location>
</feature>
<keyword evidence="3" id="KW-1185">Reference proteome</keyword>
<dbReference type="EMBL" id="MQUR01000010">
    <property type="protein sequence ID" value="OLZ71128.1"/>
    <property type="molecule type" value="Genomic_DNA"/>
</dbReference>
<dbReference type="RefSeq" id="WP_051699764.1">
    <property type="nucleotide sequence ID" value="NZ_JBHYUY010000004.1"/>
</dbReference>
<organism evidence="2 3">
    <name type="scientific">Streptomyces amritsarensis</name>
    <dbReference type="NCBI Taxonomy" id="681158"/>
    <lineage>
        <taxon>Bacteria</taxon>
        <taxon>Bacillati</taxon>
        <taxon>Actinomycetota</taxon>
        <taxon>Actinomycetes</taxon>
        <taxon>Kitasatosporales</taxon>
        <taxon>Streptomycetaceae</taxon>
        <taxon>Streptomyces</taxon>
    </lineage>
</organism>